<feature type="region of interest" description="Disordered" evidence="5">
    <location>
        <begin position="508"/>
        <end position="537"/>
    </location>
</feature>
<dbReference type="AlphaFoldDB" id="A0A067KGK3"/>
<keyword evidence="3" id="KW-0862">Zinc</keyword>
<dbReference type="InterPro" id="IPR001965">
    <property type="entry name" value="Znf_PHD"/>
</dbReference>
<feature type="region of interest" description="Disordered" evidence="5">
    <location>
        <begin position="300"/>
        <end position="338"/>
    </location>
</feature>
<dbReference type="InterPro" id="IPR013083">
    <property type="entry name" value="Znf_RING/FYVE/PHD"/>
</dbReference>
<feature type="domain" description="RING-type" evidence="7">
    <location>
        <begin position="11"/>
        <end position="52"/>
    </location>
</feature>
<dbReference type="CDD" id="cd16574">
    <property type="entry name" value="RING-HC_Topors"/>
    <property type="match status" value="1"/>
</dbReference>
<dbReference type="InterPro" id="IPR058746">
    <property type="entry name" value="Znf_RING-type_Topors"/>
</dbReference>
<dbReference type="GO" id="GO:0008270">
    <property type="term" value="F:zinc ion binding"/>
    <property type="evidence" value="ECO:0007669"/>
    <property type="project" value="UniProtKB-KW"/>
</dbReference>
<keyword evidence="2 4" id="KW-0863">Zinc-finger</keyword>
<dbReference type="SUPFAM" id="SSF57903">
    <property type="entry name" value="FYVE/PHD zinc finger"/>
    <property type="match status" value="1"/>
</dbReference>
<dbReference type="PROSITE" id="PS00518">
    <property type="entry name" value="ZF_RING_1"/>
    <property type="match status" value="1"/>
</dbReference>
<dbReference type="SMART" id="SM00249">
    <property type="entry name" value="PHD"/>
    <property type="match status" value="1"/>
</dbReference>
<dbReference type="PANTHER" id="PTHR47177:SF4">
    <property type="entry name" value="OS06G0283200 PROTEIN"/>
    <property type="match status" value="1"/>
</dbReference>
<dbReference type="InterPro" id="IPR001841">
    <property type="entry name" value="Znf_RING"/>
</dbReference>
<evidence type="ECO:0000313" key="9">
    <source>
        <dbReference type="Proteomes" id="UP000027138"/>
    </source>
</evidence>
<evidence type="ECO:0000313" key="8">
    <source>
        <dbReference type="EMBL" id="KDP31395.1"/>
    </source>
</evidence>
<protein>
    <recommendedName>
        <fullName evidence="10">PHD-type domain-containing protein</fullName>
    </recommendedName>
</protein>
<dbReference type="InterPro" id="IPR019787">
    <property type="entry name" value="Znf_PHD-finger"/>
</dbReference>
<evidence type="ECO:0000256" key="4">
    <source>
        <dbReference type="PROSITE-ProRule" id="PRU00175"/>
    </source>
</evidence>
<evidence type="ECO:0000256" key="1">
    <source>
        <dbReference type="ARBA" id="ARBA00022723"/>
    </source>
</evidence>
<feature type="domain" description="PHD-type" evidence="6">
    <location>
        <begin position="98"/>
        <end position="147"/>
    </location>
</feature>
<dbReference type="OrthoDB" id="365379at2759"/>
<dbReference type="InterPro" id="IPR018957">
    <property type="entry name" value="Znf_C3HC4_RING-type"/>
</dbReference>
<evidence type="ECO:0000256" key="5">
    <source>
        <dbReference type="SAM" id="MobiDB-lite"/>
    </source>
</evidence>
<keyword evidence="1" id="KW-0479">Metal-binding</keyword>
<evidence type="ECO:0000259" key="6">
    <source>
        <dbReference type="PROSITE" id="PS50016"/>
    </source>
</evidence>
<feature type="compositionally biased region" description="Basic and acidic residues" evidence="5">
    <location>
        <begin position="420"/>
        <end position="429"/>
    </location>
</feature>
<feature type="compositionally biased region" description="Polar residues" evidence="5">
    <location>
        <begin position="307"/>
        <end position="332"/>
    </location>
</feature>
<dbReference type="InterPro" id="IPR017907">
    <property type="entry name" value="Znf_RING_CS"/>
</dbReference>
<dbReference type="SMART" id="SM00184">
    <property type="entry name" value="RING"/>
    <property type="match status" value="1"/>
</dbReference>
<evidence type="ECO:0008006" key="10">
    <source>
        <dbReference type="Google" id="ProtNLM"/>
    </source>
</evidence>
<reference evidence="8 9" key="1">
    <citation type="journal article" date="2014" name="PLoS ONE">
        <title>Global Analysis of Gene Expression Profiles in Physic Nut (Jatropha curcas L.) Seedlings Exposed to Salt Stress.</title>
        <authorList>
            <person name="Zhang L."/>
            <person name="Zhang C."/>
            <person name="Wu P."/>
            <person name="Chen Y."/>
            <person name="Li M."/>
            <person name="Jiang H."/>
            <person name="Wu G."/>
        </authorList>
    </citation>
    <scope>NUCLEOTIDE SEQUENCE [LARGE SCALE GENOMIC DNA]</scope>
    <source>
        <strain evidence="9">cv. GZQX0401</strain>
        <tissue evidence="8">Young leaves</tissue>
    </source>
</reference>
<name>A0A067KGK3_JATCU</name>
<dbReference type="Pfam" id="PF00628">
    <property type="entry name" value="PHD"/>
    <property type="match status" value="1"/>
</dbReference>
<dbReference type="Pfam" id="PF00097">
    <property type="entry name" value="zf-C3HC4"/>
    <property type="match status" value="1"/>
</dbReference>
<dbReference type="Gene3D" id="3.30.40.10">
    <property type="entry name" value="Zinc/RING finger domain, C3HC4 (zinc finger)"/>
    <property type="match status" value="2"/>
</dbReference>
<dbReference type="PROSITE" id="PS50089">
    <property type="entry name" value="ZF_RING_2"/>
    <property type="match status" value="1"/>
</dbReference>
<dbReference type="PROSITE" id="PS50016">
    <property type="entry name" value="ZF_PHD_2"/>
    <property type="match status" value="1"/>
</dbReference>
<dbReference type="Proteomes" id="UP000027138">
    <property type="component" value="Unassembled WGS sequence"/>
</dbReference>
<feature type="compositionally biased region" description="Polar residues" evidence="5">
    <location>
        <begin position="521"/>
        <end position="534"/>
    </location>
</feature>
<accession>A0A067KGK3</accession>
<keyword evidence="9" id="KW-1185">Reference proteome</keyword>
<evidence type="ECO:0000256" key="2">
    <source>
        <dbReference type="ARBA" id="ARBA00022771"/>
    </source>
</evidence>
<dbReference type="STRING" id="180498.A0A067KGK3"/>
<evidence type="ECO:0000259" key="7">
    <source>
        <dbReference type="PROSITE" id="PS50089"/>
    </source>
</evidence>
<dbReference type="EMBL" id="KK914632">
    <property type="protein sequence ID" value="KDP31395.1"/>
    <property type="molecule type" value="Genomic_DNA"/>
</dbReference>
<sequence length="653" mass="72524">MSMDGSDSLCCGICLSDNRNSIRGQIDSCEHYFCFVCILEWAKVESRCPMCKRRFNTIRRPAKDGVFPCERVVNVPKRDQVYHLSGNASVAPFDPYARVQCSLCHSAKDECFLLLCDLCDSAAHTYCVGLGATVPEGDWFCNDCAVSRTEHDKLQKDNDDIDENLYVKSKVMLAAELSASKLDVNSQSTLEDSDSMEVDYADVSIFDIVHEPHIQSFHRQLTFSTDPLPFERRPNLADEMTQLGERTSQTNAYAVTPTGARTLSRCRNVHGYIRVLRENWSSLQSGSLRFSCSSPESSKSIGKCNTHAASNGSSVQPHSLSSTSGQQPTTKGTPDIFTQDRHYNDIDKAWKMMHKAKSIQQANGTTKSVDLVSKNILSKGKRKLIDGSSSLQLSRTEQLSFDSRSKQLGTRGLKNTVTEKQSKVYPQEKHAKKHTSSKLEMQKHSTVGTKGIVKSYDSIPTTSSPGLSVSVSSWKVQTSSHCNVVHENWKTLVQTSINLIDEGNGSGPKITSAEAVPGPSKSLNTKTDINASSSSKRDIVEEDVRMKKGCTGSKVRKDMRKDDDAKSEIQSLVKLNLQLLNRHKRLGINTFKEVARLATHTILAACGFEHSRHVFHSPPCSICSHSERVQQLLLKACLKMLLKINLYQAEVDR</sequence>
<evidence type="ECO:0000256" key="3">
    <source>
        <dbReference type="ARBA" id="ARBA00022833"/>
    </source>
</evidence>
<organism evidence="8 9">
    <name type="scientific">Jatropha curcas</name>
    <name type="common">Barbados nut</name>
    <dbReference type="NCBI Taxonomy" id="180498"/>
    <lineage>
        <taxon>Eukaryota</taxon>
        <taxon>Viridiplantae</taxon>
        <taxon>Streptophyta</taxon>
        <taxon>Embryophyta</taxon>
        <taxon>Tracheophyta</taxon>
        <taxon>Spermatophyta</taxon>
        <taxon>Magnoliopsida</taxon>
        <taxon>eudicotyledons</taxon>
        <taxon>Gunneridae</taxon>
        <taxon>Pentapetalae</taxon>
        <taxon>rosids</taxon>
        <taxon>fabids</taxon>
        <taxon>Malpighiales</taxon>
        <taxon>Euphorbiaceae</taxon>
        <taxon>Crotonoideae</taxon>
        <taxon>Jatropheae</taxon>
        <taxon>Jatropha</taxon>
    </lineage>
</organism>
<dbReference type="SUPFAM" id="SSF57850">
    <property type="entry name" value="RING/U-box"/>
    <property type="match status" value="1"/>
</dbReference>
<proteinExistence type="predicted"/>
<dbReference type="InterPro" id="IPR011011">
    <property type="entry name" value="Znf_FYVE_PHD"/>
</dbReference>
<feature type="region of interest" description="Disordered" evidence="5">
    <location>
        <begin position="420"/>
        <end position="444"/>
    </location>
</feature>
<dbReference type="PANTHER" id="PTHR47177">
    <property type="entry name" value="F18C1.6 PROTEIN"/>
    <property type="match status" value="1"/>
</dbReference>
<gene>
    <name evidence="8" type="ORF">JCGZ_11771</name>
</gene>